<proteinExistence type="predicted"/>
<reference evidence="1 2" key="1">
    <citation type="journal article" date="2019" name="Appl. Environ. Microbiol.">
        <title>Genetic determinants of hydroxycinnamic acid metabolism in heterofermentative lactobacilli.</title>
        <authorList>
            <person name="Gaur G."/>
            <person name="Oh J.H."/>
            <person name="Filannino P."/>
            <person name="Gobbetti M."/>
            <person name="van Pijkeren J.P."/>
            <person name="Ganzle M.G."/>
        </authorList>
    </citation>
    <scope>NUCLEOTIDE SEQUENCE [LARGE SCALE GENOMIC DNA]</scope>
    <source>
        <strain evidence="1 2">FUA3583</strain>
    </source>
</reference>
<evidence type="ECO:0000313" key="2">
    <source>
        <dbReference type="Proteomes" id="UP000480570"/>
    </source>
</evidence>
<organism evidence="1 2">
    <name type="scientific">Furfurilactobacillus rossiae</name>
    <dbReference type="NCBI Taxonomy" id="231049"/>
    <lineage>
        <taxon>Bacteria</taxon>
        <taxon>Bacillati</taxon>
        <taxon>Bacillota</taxon>
        <taxon>Bacilli</taxon>
        <taxon>Lactobacillales</taxon>
        <taxon>Lactobacillaceae</taxon>
        <taxon>Furfurilactobacillus</taxon>
    </lineage>
</organism>
<evidence type="ECO:0000313" key="1">
    <source>
        <dbReference type="EMBL" id="MYV05303.1"/>
    </source>
</evidence>
<dbReference type="Proteomes" id="UP000480570">
    <property type="component" value="Unassembled WGS sequence"/>
</dbReference>
<sequence>MIYDFNLKSGESLVYKTPNDFDEKLSASLLWAQMKQDGGFGNIPNQNNFKGSTFIPISSVLYVRVFDNNKTYNKFIKPGEWTWFDKN</sequence>
<protein>
    <submittedName>
        <fullName evidence="1">Uncharacterized protein</fullName>
    </submittedName>
</protein>
<accession>A0A7C9MPU0</accession>
<name>A0A7C9MPU0_9LACO</name>
<gene>
    <name evidence="1" type="ORF">GB992_05345</name>
</gene>
<dbReference type="AlphaFoldDB" id="A0A7C9MPU0"/>
<comment type="caution">
    <text evidence="1">The sequence shown here is derived from an EMBL/GenBank/DDBJ whole genome shotgun (WGS) entry which is preliminary data.</text>
</comment>
<dbReference type="EMBL" id="WEZT01000005">
    <property type="protein sequence ID" value="MYV05303.1"/>
    <property type="molecule type" value="Genomic_DNA"/>
</dbReference>